<dbReference type="GO" id="GO:0004867">
    <property type="term" value="F:serine-type endopeptidase inhibitor activity"/>
    <property type="evidence" value="ECO:0007669"/>
    <property type="project" value="InterPro"/>
</dbReference>
<comment type="caution">
    <text evidence="3">The sequence shown here is derived from an EMBL/GenBank/DDBJ whole genome shotgun (WGS) entry which is preliminary data.</text>
</comment>
<dbReference type="InterPro" id="IPR023795">
    <property type="entry name" value="Serpin_CS"/>
</dbReference>
<evidence type="ECO:0000313" key="4">
    <source>
        <dbReference type="Proteomes" id="UP001140206"/>
    </source>
</evidence>
<dbReference type="EMBL" id="JAMFTS010000005">
    <property type="protein sequence ID" value="KAJ4754338.1"/>
    <property type="molecule type" value="Genomic_DNA"/>
</dbReference>
<dbReference type="InterPro" id="IPR036186">
    <property type="entry name" value="Serpin_sf"/>
</dbReference>
<feature type="domain" description="Serpin" evidence="2">
    <location>
        <begin position="6"/>
        <end position="116"/>
    </location>
</feature>
<sequence length="120" mass="13395">MPVWNFRIPKFKISTGIDFSEILKNLGLVLPFGVTGDLSEMVDSLEYRKYYVSHIARKCFVEVNEDGTEAAAASGVVTELQCARQPIDFVADHPFLFLILEDRSGVVLFMGHFLNPLLAG</sequence>
<dbReference type="SUPFAM" id="SSF56574">
    <property type="entry name" value="Serpins"/>
    <property type="match status" value="1"/>
</dbReference>
<dbReference type="AlphaFoldDB" id="A0AAV8CGK4"/>
<reference evidence="3" key="1">
    <citation type="submission" date="2022-08" db="EMBL/GenBank/DDBJ databases">
        <authorList>
            <person name="Marques A."/>
        </authorList>
    </citation>
    <scope>NUCLEOTIDE SEQUENCE</scope>
    <source>
        <strain evidence="3">RhyPub2mFocal</strain>
        <tissue evidence="3">Leaves</tissue>
    </source>
</reference>
<dbReference type="InterPro" id="IPR042178">
    <property type="entry name" value="Serpin_sf_1"/>
</dbReference>
<organism evidence="3 4">
    <name type="scientific">Rhynchospora pubera</name>
    <dbReference type="NCBI Taxonomy" id="906938"/>
    <lineage>
        <taxon>Eukaryota</taxon>
        <taxon>Viridiplantae</taxon>
        <taxon>Streptophyta</taxon>
        <taxon>Embryophyta</taxon>
        <taxon>Tracheophyta</taxon>
        <taxon>Spermatophyta</taxon>
        <taxon>Magnoliopsida</taxon>
        <taxon>Liliopsida</taxon>
        <taxon>Poales</taxon>
        <taxon>Cyperaceae</taxon>
        <taxon>Cyperoideae</taxon>
        <taxon>Rhynchosporeae</taxon>
        <taxon>Rhynchospora</taxon>
    </lineage>
</organism>
<evidence type="ECO:0000256" key="1">
    <source>
        <dbReference type="ARBA" id="ARBA00009500"/>
    </source>
</evidence>
<dbReference type="Gene3D" id="3.30.497.10">
    <property type="entry name" value="Antithrombin, subunit I, domain 2"/>
    <property type="match status" value="1"/>
</dbReference>
<dbReference type="InterPro" id="IPR000215">
    <property type="entry name" value="Serpin_fam"/>
</dbReference>
<dbReference type="Pfam" id="PF00079">
    <property type="entry name" value="Serpin"/>
    <property type="match status" value="1"/>
</dbReference>
<protein>
    <submittedName>
        <fullName evidence="3">Serpin-Z2B</fullName>
    </submittedName>
</protein>
<dbReference type="PANTHER" id="PTHR11461">
    <property type="entry name" value="SERINE PROTEASE INHIBITOR, SERPIN"/>
    <property type="match status" value="1"/>
</dbReference>
<comment type="similarity">
    <text evidence="1">Belongs to the serpin family.</text>
</comment>
<proteinExistence type="inferred from homology"/>
<keyword evidence="4" id="KW-1185">Reference proteome</keyword>
<dbReference type="InterPro" id="IPR023796">
    <property type="entry name" value="Serpin_dom"/>
</dbReference>
<accession>A0AAV8CGK4</accession>
<name>A0AAV8CGK4_9POAL</name>
<dbReference type="PROSITE" id="PS00284">
    <property type="entry name" value="SERPIN"/>
    <property type="match status" value="1"/>
</dbReference>
<evidence type="ECO:0000259" key="2">
    <source>
        <dbReference type="Pfam" id="PF00079"/>
    </source>
</evidence>
<gene>
    <name evidence="3" type="ORF">LUZ62_088743</name>
</gene>
<dbReference type="GO" id="GO:0005615">
    <property type="term" value="C:extracellular space"/>
    <property type="evidence" value="ECO:0007669"/>
    <property type="project" value="InterPro"/>
</dbReference>
<evidence type="ECO:0000313" key="3">
    <source>
        <dbReference type="EMBL" id="KAJ4754338.1"/>
    </source>
</evidence>
<dbReference type="Proteomes" id="UP001140206">
    <property type="component" value="Chromosome 5"/>
</dbReference>
<dbReference type="PANTHER" id="PTHR11461:SF211">
    <property type="entry name" value="GH10112P-RELATED"/>
    <property type="match status" value="1"/>
</dbReference>